<dbReference type="InterPro" id="IPR006760">
    <property type="entry name" value="Endosulphine"/>
</dbReference>
<sequence>MNPHQKNKVDISSLSADEQRLFRMYGKLPNKKDLLQNKLKERKYFDSGDYALSKAGKAGDNGVTSIGTEHPNAENIPHASPLTHTISRSDSIPSSSTSPPNTSPTLQTQTSSINQNLSAVGAGDGSAPTLSGPSPAGMHRGSINGIPGGSMNPPSTMNIQNSRSPVKESYLNRSASIDEQGNVQDMEEDDDKNMQSVSPPAKSEGIPIRR</sequence>
<dbReference type="GO" id="GO:0005737">
    <property type="term" value="C:cytoplasm"/>
    <property type="evidence" value="ECO:0007669"/>
    <property type="project" value="TreeGrafter"/>
</dbReference>
<evidence type="ECO:0000313" key="5">
    <source>
        <dbReference type="Proteomes" id="UP001316803"/>
    </source>
</evidence>
<feature type="compositionally biased region" description="Polar residues" evidence="3">
    <location>
        <begin position="152"/>
        <end position="164"/>
    </location>
</feature>
<protein>
    <recommendedName>
        <fullName evidence="2">mRNA stability protein</fullName>
    </recommendedName>
</protein>
<dbReference type="PANTHER" id="PTHR10358">
    <property type="entry name" value="ENDOSULFINE"/>
    <property type="match status" value="1"/>
</dbReference>
<proteinExistence type="inferred from homology"/>
<comment type="function">
    <text evidence="2">Plays an essential role in initiation of the G0 program by preventing the degradation of specific nutrient-regulated mRNAs via the 5'-3' mRNA decay pathway.</text>
</comment>
<evidence type="ECO:0000256" key="2">
    <source>
        <dbReference type="RuleBase" id="RU363120"/>
    </source>
</evidence>
<organism evidence="4 5">
    <name type="scientific">Knufia fluminis</name>
    <dbReference type="NCBI Taxonomy" id="191047"/>
    <lineage>
        <taxon>Eukaryota</taxon>
        <taxon>Fungi</taxon>
        <taxon>Dikarya</taxon>
        <taxon>Ascomycota</taxon>
        <taxon>Pezizomycotina</taxon>
        <taxon>Eurotiomycetes</taxon>
        <taxon>Chaetothyriomycetidae</taxon>
        <taxon>Chaetothyriales</taxon>
        <taxon>Trichomeriaceae</taxon>
        <taxon>Knufia</taxon>
    </lineage>
</organism>
<dbReference type="GO" id="GO:0004864">
    <property type="term" value="F:protein phosphatase inhibitor activity"/>
    <property type="evidence" value="ECO:0007669"/>
    <property type="project" value="TreeGrafter"/>
</dbReference>
<dbReference type="PANTHER" id="PTHR10358:SF6">
    <property type="entry name" value="ENDOSULFINE, ISOFORM A"/>
    <property type="match status" value="1"/>
</dbReference>
<evidence type="ECO:0000313" key="4">
    <source>
        <dbReference type="EMBL" id="KAK5955773.1"/>
    </source>
</evidence>
<comment type="similarity">
    <text evidence="1 2">Belongs to the endosulfine family.</text>
</comment>
<evidence type="ECO:0000256" key="3">
    <source>
        <dbReference type="SAM" id="MobiDB-lite"/>
    </source>
</evidence>
<feature type="compositionally biased region" description="Polar residues" evidence="3">
    <location>
        <begin position="171"/>
        <end position="183"/>
    </location>
</feature>
<dbReference type="AlphaFoldDB" id="A0AAN8EHN6"/>
<feature type="region of interest" description="Disordered" evidence="3">
    <location>
        <begin position="51"/>
        <end position="210"/>
    </location>
</feature>
<dbReference type="Proteomes" id="UP001316803">
    <property type="component" value="Unassembled WGS sequence"/>
</dbReference>
<keyword evidence="5" id="KW-1185">Reference proteome</keyword>
<evidence type="ECO:0000256" key="1">
    <source>
        <dbReference type="ARBA" id="ARBA00010520"/>
    </source>
</evidence>
<dbReference type="Pfam" id="PF04667">
    <property type="entry name" value="Endosulfine"/>
    <property type="match status" value="1"/>
</dbReference>
<comment type="caution">
    <text evidence="4">The sequence shown here is derived from an EMBL/GenBank/DDBJ whole genome shotgun (WGS) entry which is preliminary data.</text>
</comment>
<reference evidence="4 5" key="1">
    <citation type="submission" date="2022-12" db="EMBL/GenBank/DDBJ databases">
        <title>Genomic features and morphological characterization of a novel Knufia sp. strain isolated from spacecraft assembly facility.</title>
        <authorList>
            <person name="Teixeira M."/>
            <person name="Chander A.M."/>
            <person name="Stajich J.E."/>
            <person name="Venkateswaran K."/>
        </authorList>
    </citation>
    <scope>NUCLEOTIDE SEQUENCE [LARGE SCALE GENOMIC DNA]</scope>
    <source>
        <strain evidence="4 5">FJI-L2-BK-P2</strain>
    </source>
</reference>
<gene>
    <name evidence="4" type="ORF">OHC33_003414</name>
</gene>
<name>A0AAN8EHN6_9EURO</name>
<feature type="compositionally biased region" description="Low complexity" evidence="3">
    <location>
        <begin position="85"/>
        <end position="113"/>
    </location>
</feature>
<dbReference type="EMBL" id="JAKLMC020000006">
    <property type="protein sequence ID" value="KAK5955773.1"/>
    <property type="molecule type" value="Genomic_DNA"/>
</dbReference>
<accession>A0AAN8EHN6</accession>